<reference evidence="1" key="1">
    <citation type="journal article" date="2014" name="Front. Microbiol.">
        <title>High frequency of phylogenetically diverse reductive dehalogenase-homologous genes in deep subseafloor sedimentary metagenomes.</title>
        <authorList>
            <person name="Kawai M."/>
            <person name="Futagami T."/>
            <person name="Toyoda A."/>
            <person name="Takaki Y."/>
            <person name="Nishi S."/>
            <person name="Hori S."/>
            <person name="Arai W."/>
            <person name="Tsubouchi T."/>
            <person name="Morono Y."/>
            <person name="Uchiyama I."/>
            <person name="Ito T."/>
            <person name="Fujiyama A."/>
            <person name="Inagaki F."/>
            <person name="Takami H."/>
        </authorList>
    </citation>
    <scope>NUCLEOTIDE SEQUENCE</scope>
    <source>
        <strain evidence="1">Expedition CK06-06</strain>
    </source>
</reference>
<protein>
    <submittedName>
        <fullName evidence="1">Uncharacterized protein</fullName>
    </submittedName>
</protein>
<comment type="caution">
    <text evidence="1">The sequence shown here is derived from an EMBL/GenBank/DDBJ whole genome shotgun (WGS) entry which is preliminary data.</text>
</comment>
<sequence>YICQASLIEGRYLWEVIKVYPQVLDIRLD</sequence>
<evidence type="ECO:0000313" key="1">
    <source>
        <dbReference type="EMBL" id="GAH49984.1"/>
    </source>
</evidence>
<dbReference type="AlphaFoldDB" id="X1H834"/>
<accession>X1H834</accession>
<feature type="non-terminal residue" evidence="1">
    <location>
        <position position="1"/>
    </location>
</feature>
<proteinExistence type="predicted"/>
<name>X1H834_9ZZZZ</name>
<organism evidence="1">
    <name type="scientific">marine sediment metagenome</name>
    <dbReference type="NCBI Taxonomy" id="412755"/>
    <lineage>
        <taxon>unclassified sequences</taxon>
        <taxon>metagenomes</taxon>
        <taxon>ecological metagenomes</taxon>
    </lineage>
</organism>
<gene>
    <name evidence="1" type="ORF">S03H2_37627</name>
</gene>
<dbReference type="EMBL" id="BARU01023166">
    <property type="protein sequence ID" value="GAH49984.1"/>
    <property type="molecule type" value="Genomic_DNA"/>
</dbReference>